<organism evidence="1 2">
    <name type="scientific">Nelumbo nucifera</name>
    <name type="common">Sacred lotus</name>
    <dbReference type="NCBI Taxonomy" id="4432"/>
    <lineage>
        <taxon>Eukaryota</taxon>
        <taxon>Viridiplantae</taxon>
        <taxon>Streptophyta</taxon>
        <taxon>Embryophyta</taxon>
        <taxon>Tracheophyta</taxon>
        <taxon>Spermatophyta</taxon>
        <taxon>Magnoliopsida</taxon>
        <taxon>Proteales</taxon>
        <taxon>Nelumbonaceae</taxon>
        <taxon>Nelumbo</taxon>
    </lineage>
</organism>
<evidence type="ECO:0000313" key="2">
    <source>
        <dbReference type="Proteomes" id="UP000607653"/>
    </source>
</evidence>
<comment type="caution">
    <text evidence="1">The sequence shown here is derived from an EMBL/GenBank/DDBJ whole genome shotgun (WGS) entry which is preliminary data.</text>
</comment>
<dbReference type="EMBL" id="DUZY01000004">
    <property type="protein sequence ID" value="DAD38076.1"/>
    <property type="molecule type" value="Genomic_DNA"/>
</dbReference>
<evidence type="ECO:0000313" key="1">
    <source>
        <dbReference type="EMBL" id="DAD38076.1"/>
    </source>
</evidence>
<keyword evidence="2" id="KW-1185">Reference proteome</keyword>
<reference evidence="1 2" key="1">
    <citation type="journal article" date="2020" name="Mol. Biol. Evol.">
        <title>Distinct Expression and Methylation Patterns for Genes with Different Fates following a Single Whole-Genome Duplication in Flowering Plants.</title>
        <authorList>
            <person name="Shi T."/>
            <person name="Rahmani R.S."/>
            <person name="Gugger P.F."/>
            <person name="Wang M."/>
            <person name="Li H."/>
            <person name="Zhang Y."/>
            <person name="Li Z."/>
            <person name="Wang Q."/>
            <person name="Van de Peer Y."/>
            <person name="Marchal K."/>
            <person name="Chen J."/>
        </authorList>
    </citation>
    <scope>NUCLEOTIDE SEQUENCE [LARGE SCALE GENOMIC DNA]</scope>
    <source>
        <tissue evidence="1">Leaf</tissue>
    </source>
</reference>
<dbReference type="AlphaFoldDB" id="A0A822Z4Z3"/>
<gene>
    <name evidence="1" type="ORF">HUJ06_008717</name>
</gene>
<dbReference type="Proteomes" id="UP000607653">
    <property type="component" value="Unassembled WGS sequence"/>
</dbReference>
<dbReference type="InterPro" id="IPR023213">
    <property type="entry name" value="CAT-like_dom_sf"/>
</dbReference>
<proteinExistence type="predicted"/>
<sequence>MKCVEGEHGLVRLQRFHHLLELLVLMPVFSSQFYTSQALSFPTSSIISLTFLHFYPFAENLSRPEESPNPIIRYKDSDSVSLTIAHLKVASTVSPTTKR</sequence>
<dbReference type="Gene3D" id="3.30.559.10">
    <property type="entry name" value="Chloramphenicol acetyltransferase-like domain"/>
    <property type="match status" value="1"/>
</dbReference>
<name>A0A822Z4Z3_NELNU</name>
<accession>A0A822Z4Z3</accession>
<protein>
    <submittedName>
        <fullName evidence="1">Uncharacterized protein</fullName>
    </submittedName>
</protein>